<evidence type="ECO:0000313" key="1">
    <source>
        <dbReference type="EMBL" id="KER04261.1"/>
    </source>
</evidence>
<gene>
    <name evidence="1" type="ORF">MEG1DRAFT_01031</name>
</gene>
<proteinExistence type="predicted"/>
<protein>
    <submittedName>
        <fullName evidence="1">Uncharacterized protein</fullName>
    </submittedName>
</protein>
<dbReference type="AlphaFoldDB" id="A0A081S008"/>
<accession>A0A081S008</accession>
<comment type="caution">
    <text evidence="1">The sequence shown here is derived from an EMBL/GenBank/DDBJ whole genome shotgun (WGS) entry which is preliminary data.</text>
</comment>
<dbReference type="Proteomes" id="UP000028002">
    <property type="component" value="Unassembled WGS sequence"/>
</dbReference>
<name>A0A081S008_PHOTE</name>
<evidence type="ECO:0000313" key="2">
    <source>
        <dbReference type="Proteomes" id="UP000028002"/>
    </source>
</evidence>
<reference evidence="1 2" key="1">
    <citation type="submission" date="2014-03" db="EMBL/GenBank/DDBJ databases">
        <title>Draft Genome of Photorhabdus temperata Meg1.</title>
        <authorList>
            <person name="Hurst S.G.IV."/>
            <person name="Morris K."/>
            <person name="Thomas K."/>
            <person name="Tisa L.S."/>
        </authorList>
    </citation>
    <scope>NUCLEOTIDE SEQUENCE [LARGE SCALE GENOMIC DNA]</scope>
    <source>
        <strain evidence="1 2">Meg1</strain>
    </source>
</reference>
<organism evidence="1 2">
    <name type="scientific">Photorhabdus temperata subsp. temperata Meg1</name>
    <dbReference type="NCBI Taxonomy" id="1393735"/>
    <lineage>
        <taxon>Bacteria</taxon>
        <taxon>Pseudomonadati</taxon>
        <taxon>Pseudomonadota</taxon>
        <taxon>Gammaproteobacteria</taxon>
        <taxon>Enterobacterales</taxon>
        <taxon>Morganellaceae</taxon>
        <taxon>Photorhabdus</taxon>
    </lineage>
</organism>
<dbReference type="EMBL" id="JGVH01000010">
    <property type="protein sequence ID" value="KER04261.1"/>
    <property type="molecule type" value="Genomic_DNA"/>
</dbReference>
<sequence>MELFNRNIRKEFLFFAHRPIWFKSGAKILILVFHELEDPHQAPHTYIIFADLSQAPYIIQKHCNLPAVYLYHGQIIACSKSQPSF</sequence>